<comment type="similarity">
    <text evidence="6">Belongs to the binding-protein-dependent transport system permease family.</text>
</comment>
<keyword evidence="2 6" id="KW-0813">Transport</keyword>
<feature type="transmembrane region" description="Helical" evidence="6">
    <location>
        <begin position="199"/>
        <end position="220"/>
    </location>
</feature>
<dbReference type="AlphaFoldDB" id="A0A7Y9RYC2"/>
<dbReference type="GO" id="GO:0031460">
    <property type="term" value="P:glycine betaine transport"/>
    <property type="evidence" value="ECO:0007669"/>
    <property type="project" value="TreeGrafter"/>
</dbReference>
<evidence type="ECO:0000256" key="5">
    <source>
        <dbReference type="ARBA" id="ARBA00023136"/>
    </source>
</evidence>
<dbReference type="InterPro" id="IPR035906">
    <property type="entry name" value="MetI-like_sf"/>
</dbReference>
<evidence type="ECO:0000313" key="8">
    <source>
        <dbReference type="EMBL" id="NYG58927.1"/>
    </source>
</evidence>
<dbReference type="CDD" id="cd06261">
    <property type="entry name" value="TM_PBP2"/>
    <property type="match status" value="1"/>
</dbReference>
<keyword evidence="5 6" id="KW-0472">Membrane</keyword>
<dbReference type="GO" id="GO:0055085">
    <property type="term" value="P:transmembrane transport"/>
    <property type="evidence" value="ECO:0007669"/>
    <property type="project" value="InterPro"/>
</dbReference>
<protein>
    <submittedName>
        <fullName evidence="8">Osmoprotectant transport system permease protein</fullName>
    </submittedName>
</protein>
<feature type="transmembrane region" description="Helical" evidence="6">
    <location>
        <begin position="73"/>
        <end position="92"/>
    </location>
</feature>
<name>A0A7Y9RYC2_9ACTN</name>
<reference evidence="8 9" key="1">
    <citation type="submission" date="2020-07" db="EMBL/GenBank/DDBJ databases">
        <title>Sequencing the genomes of 1000 actinobacteria strains.</title>
        <authorList>
            <person name="Klenk H.-P."/>
        </authorList>
    </citation>
    <scope>NUCLEOTIDE SEQUENCE [LARGE SCALE GENOMIC DNA]</scope>
    <source>
        <strain evidence="8 9">DSM 23819</strain>
    </source>
</reference>
<keyword evidence="9" id="KW-1185">Reference proteome</keyword>
<dbReference type="Pfam" id="PF00528">
    <property type="entry name" value="BPD_transp_1"/>
    <property type="match status" value="1"/>
</dbReference>
<evidence type="ECO:0000256" key="4">
    <source>
        <dbReference type="ARBA" id="ARBA00022989"/>
    </source>
</evidence>
<dbReference type="Proteomes" id="UP000540656">
    <property type="component" value="Unassembled WGS sequence"/>
</dbReference>
<dbReference type="EMBL" id="JACCAA010000001">
    <property type="protein sequence ID" value="NYG58927.1"/>
    <property type="molecule type" value="Genomic_DNA"/>
</dbReference>
<evidence type="ECO:0000256" key="3">
    <source>
        <dbReference type="ARBA" id="ARBA00022692"/>
    </source>
</evidence>
<gene>
    <name evidence="8" type="ORF">BJ980_001850</name>
</gene>
<dbReference type="PROSITE" id="PS50928">
    <property type="entry name" value="ABC_TM1"/>
    <property type="match status" value="1"/>
</dbReference>
<dbReference type="SUPFAM" id="SSF161098">
    <property type="entry name" value="MetI-like"/>
    <property type="match status" value="1"/>
</dbReference>
<dbReference type="PANTHER" id="PTHR30177">
    <property type="entry name" value="GLYCINE BETAINE/L-PROLINE TRANSPORT SYSTEM PERMEASE PROTEIN PROW"/>
    <property type="match status" value="1"/>
</dbReference>
<comment type="caution">
    <text evidence="8">The sequence shown here is derived from an EMBL/GenBank/DDBJ whole genome shotgun (WGS) entry which is preliminary data.</text>
</comment>
<evidence type="ECO:0000256" key="6">
    <source>
        <dbReference type="RuleBase" id="RU363032"/>
    </source>
</evidence>
<keyword evidence="4 6" id="KW-1133">Transmembrane helix</keyword>
<feature type="transmembrane region" description="Helical" evidence="6">
    <location>
        <begin position="98"/>
        <end position="116"/>
    </location>
</feature>
<keyword evidence="3 6" id="KW-0812">Transmembrane</keyword>
<dbReference type="RefSeq" id="WP_343047758.1">
    <property type="nucleotide sequence ID" value="NZ_JACCAA010000001.1"/>
</dbReference>
<dbReference type="PANTHER" id="PTHR30177:SF4">
    <property type="entry name" value="OSMOPROTECTANT IMPORT PERMEASE PROTEIN OSMW"/>
    <property type="match status" value="1"/>
</dbReference>
<sequence length="235" mass="25008">MTLLNAAAPAPSCYSRTVNEWMCMGYFEDRGDELISATLDHLTITAAAVLLGLALALPLALAARRFERLESLILGFCTGLYTLPSLALFPLIVPFTGLSRTTVVVGLAIYSLTILVRNMIEGLRAVPPEVIESATGMGYSRGRLLWRVELPMALPVIIAGLRIATVSTVALATVGAIVYDGGLGILLLNGVNSNFRAQVLAVSLICVVMALLLDLVLLLAQRLSTPWTRTAGARG</sequence>
<feature type="domain" description="ABC transmembrane type-1" evidence="7">
    <location>
        <begin position="38"/>
        <end position="217"/>
    </location>
</feature>
<evidence type="ECO:0000256" key="2">
    <source>
        <dbReference type="ARBA" id="ARBA00022448"/>
    </source>
</evidence>
<accession>A0A7Y9RYC2</accession>
<feature type="transmembrane region" description="Helical" evidence="6">
    <location>
        <begin position="153"/>
        <end position="179"/>
    </location>
</feature>
<dbReference type="InterPro" id="IPR051204">
    <property type="entry name" value="ABC_transp_perm/SBD"/>
</dbReference>
<proteinExistence type="inferred from homology"/>
<comment type="subcellular location">
    <subcellularLocation>
        <location evidence="6">Cell membrane</location>
        <topology evidence="6">Multi-pass membrane protein</topology>
    </subcellularLocation>
    <subcellularLocation>
        <location evidence="1">Membrane</location>
        <topology evidence="1">Multi-pass membrane protein</topology>
    </subcellularLocation>
</comment>
<evidence type="ECO:0000313" key="9">
    <source>
        <dbReference type="Proteomes" id="UP000540656"/>
    </source>
</evidence>
<dbReference type="GO" id="GO:0005886">
    <property type="term" value="C:plasma membrane"/>
    <property type="evidence" value="ECO:0007669"/>
    <property type="project" value="UniProtKB-SubCell"/>
</dbReference>
<evidence type="ECO:0000256" key="1">
    <source>
        <dbReference type="ARBA" id="ARBA00004141"/>
    </source>
</evidence>
<feature type="transmembrane region" description="Helical" evidence="6">
    <location>
        <begin position="42"/>
        <end position="61"/>
    </location>
</feature>
<evidence type="ECO:0000259" key="7">
    <source>
        <dbReference type="PROSITE" id="PS50928"/>
    </source>
</evidence>
<dbReference type="Gene3D" id="1.10.3720.10">
    <property type="entry name" value="MetI-like"/>
    <property type="match status" value="1"/>
</dbReference>
<dbReference type="InterPro" id="IPR000515">
    <property type="entry name" value="MetI-like"/>
</dbReference>
<organism evidence="8 9">
    <name type="scientific">Nocardioides daedukensis</name>
    <dbReference type="NCBI Taxonomy" id="634462"/>
    <lineage>
        <taxon>Bacteria</taxon>
        <taxon>Bacillati</taxon>
        <taxon>Actinomycetota</taxon>
        <taxon>Actinomycetes</taxon>
        <taxon>Propionibacteriales</taxon>
        <taxon>Nocardioidaceae</taxon>
        <taxon>Nocardioides</taxon>
    </lineage>
</organism>